<evidence type="ECO:0000256" key="1">
    <source>
        <dbReference type="ARBA" id="ARBA00004496"/>
    </source>
</evidence>
<dbReference type="GO" id="GO:0005524">
    <property type="term" value="F:ATP binding"/>
    <property type="evidence" value="ECO:0007669"/>
    <property type="project" value="UniProtKB-KW"/>
</dbReference>
<evidence type="ECO:0008006" key="9">
    <source>
        <dbReference type="Google" id="ProtNLM"/>
    </source>
</evidence>
<dbReference type="InterPro" id="IPR051437">
    <property type="entry name" value="TTLL_monoglycylase"/>
</dbReference>
<comment type="caution">
    <text evidence="7">The sequence shown here is derived from an EMBL/GenBank/DDBJ whole genome shotgun (WGS) entry which is preliminary data.</text>
</comment>
<evidence type="ECO:0000256" key="2">
    <source>
        <dbReference type="ARBA" id="ARBA00022490"/>
    </source>
</evidence>
<feature type="region of interest" description="Disordered" evidence="6">
    <location>
        <begin position="269"/>
        <end position="289"/>
    </location>
</feature>
<organism evidence="7 8">
    <name type="scientific">Zophobas morio</name>
    <dbReference type="NCBI Taxonomy" id="2755281"/>
    <lineage>
        <taxon>Eukaryota</taxon>
        <taxon>Metazoa</taxon>
        <taxon>Ecdysozoa</taxon>
        <taxon>Arthropoda</taxon>
        <taxon>Hexapoda</taxon>
        <taxon>Insecta</taxon>
        <taxon>Pterygota</taxon>
        <taxon>Neoptera</taxon>
        <taxon>Endopterygota</taxon>
        <taxon>Coleoptera</taxon>
        <taxon>Polyphaga</taxon>
        <taxon>Cucujiformia</taxon>
        <taxon>Tenebrionidae</taxon>
        <taxon>Zophobas</taxon>
    </lineage>
</organism>
<feature type="compositionally biased region" description="Polar residues" evidence="6">
    <location>
        <begin position="269"/>
        <end position="283"/>
    </location>
</feature>
<dbReference type="GO" id="GO:0060271">
    <property type="term" value="P:cilium assembly"/>
    <property type="evidence" value="ECO:0007669"/>
    <property type="project" value="TreeGrafter"/>
</dbReference>
<evidence type="ECO:0000256" key="6">
    <source>
        <dbReference type="SAM" id="MobiDB-lite"/>
    </source>
</evidence>
<evidence type="ECO:0000313" key="8">
    <source>
        <dbReference type="Proteomes" id="UP001168821"/>
    </source>
</evidence>
<dbReference type="PANTHER" id="PTHR45870:SF2">
    <property type="entry name" value="TUBULIN MONOGLYCYLASE TTLL3"/>
    <property type="match status" value="1"/>
</dbReference>
<reference evidence="7" key="1">
    <citation type="journal article" date="2023" name="G3 (Bethesda)">
        <title>Whole genome assemblies of Zophobas morio and Tenebrio molitor.</title>
        <authorList>
            <person name="Kaur S."/>
            <person name="Stinson S.A."/>
            <person name="diCenzo G.C."/>
        </authorList>
    </citation>
    <scope>NUCLEOTIDE SEQUENCE</scope>
    <source>
        <strain evidence="7">QUZm001</strain>
    </source>
</reference>
<evidence type="ECO:0000256" key="5">
    <source>
        <dbReference type="ARBA" id="ARBA00022840"/>
    </source>
</evidence>
<protein>
    <recommendedName>
        <fullName evidence="9">Tubulin glycylase 3A</fullName>
    </recommendedName>
</protein>
<dbReference type="EMBL" id="JALNTZ010000004">
    <property type="protein sequence ID" value="KAJ3654186.1"/>
    <property type="molecule type" value="Genomic_DNA"/>
</dbReference>
<dbReference type="InterPro" id="IPR004344">
    <property type="entry name" value="TTL/TTLL_fam"/>
</dbReference>
<keyword evidence="4" id="KW-0547">Nucleotide-binding</keyword>
<keyword evidence="5" id="KW-0067">ATP-binding</keyword>
<name>A0AA38MFH3_9CUCU</name>
<evidence type="ECO:0000256" key="3">
    <source>
        <dbReference type="ARBA" id="ARBA00022598"/>
    </source>
</evidence>
<dbReference type="GO" id="GO:0005930">
    <property type="term" value="C:axoneme"/>
    <property type="evidence" value="ECO:0007669"/>
    <property type="project" value="TreeGrafter"/>
</dbReference>
<dbReference type="GO" id="GO:0015630">
    <property type="term" value="C:microtubule cytoskeleton"/>
    <property type="evidence" value="ECO:0007669"/>
    <property type="project" value="TreeGrafter"/>
</dbReference>
<dbReference type="GO" id="GO:0070736">
    <property type="term" value="F:protein-glycine ligase activity, initiating"/>
    <property type="evidence" value="ECO:0007669"/>
    <property type="project" value="TreeGrafter"/>
</dbReference>
<dbReference type="Gene3D" id="3.30.470.20">
    <property type="entry name" value="ATP-grasp fold, B domain"/>
    <property type="match status" value="1"/>
</dbReference>
<dbReference type="Pfam" id="PF03133">
    <property type="entry name" value="TTL"/>
    <property type="match status" value="1"/>
</dbReference>
<keyword evidence="3" id="KW-0436">Ligase</keyword>
<evidence type="ECO:0000313" key="7">
    <source>
        <dbReference type="EMBL" id="KAJ3654186.1"/>
    </source>
</evidence>
<proteinExistence type="predicted"/>
<dbReference type="SUPFAM" id="SSF56059">
    <property type="entry name" value="Glutathione synthetase ATP-binding domain-like"/>
    <property type="match status" value="1"/>
</dbReference>
<evidence type="ECO:0000256" key="4">
    <source>
        <dbReference type="ARBA" id="ARBA00022741"/>
    </source>
</evidence>
<sequence>MEVIQLHRFTFSQTNTEKIAERPLLIHKTKFDIRQWFLVTNFRPLTIWMYRESYLRFSSRVFSLNNFHESLHLTNHAVQCKYTNVPQRDRALPHDNMWDCHTFQTWLKEMGIKEKWDENILPGMRQAIVCTMLASQELMDKRQHTFEIYGADFIISEDFKPWLLEINCNPALSSTTRVTTRMCPQCMEDLVKVVIDRRTNSKADTGLFDLVYRQSVTPIALYPGGDLSIRGRCIFKDQYKLQKVALGNESKRSTSQFWHRSNKFVTSGSKRSLTSRLTQSPRLTHSPERTLPPIYTRPIIVDLIENLNKSSTNPKTWKAA</sequence>
<keyword evidence="2" id="KW-0963">Cytoplasm</keyword>
<gene>
    <name evidence="7" type="ORF">Zmor_013392</name>
</gene>
<comment type="subcellular location">
    <subcellularLocation>
        <location evidence="1">Cytoplasm</location>
    </subcellularLocation>
</comment>
<dbReference type="GO" id="GO:0003341">
    <property type="term" value="P:cilium movement"/>
    <property type="evidence" value="ECO:0007669"/>
    <property type="project" value="TreeGrafter"/>
</dbReference>
<dbReference type="PANTHER" id="PTHR45870">
    <property type="entry name" value="TUBULIN MONOGLYCYLASE TTLL3"/>
    <property type="match status" value="1"/>
</dbReference>
<dbReference type="AlphaFoldDB" id="A0AA38MFH3"/>
<accession>A0AA38MFH3</accession>
<dbReference type="PROSITE" id="PS51221">
    <property type="entry name" value="TTL"/>
    <property type="match status" value="1"/>
</dbReference>
<dbReference type="Proteomes" id="UP001168821">
    <property type="component" value="Unassembled WGS sequence"/>
</dbReference>
<keyword evidence="8" id="KW-1185">Reference proteome</keyword>